<dbReference type="Gene3D" id="3.30.420.40">
    <property type="match status" value="1"/>
</dbReference>
<reference evidence="2 3" key="1">
    <citation type="submission" date="2024-09" db="EMBL/GenBank/DDBJ databases">
        <title>Draft genome sequence of Candidatus Magnetaquicoccaceae bacterium FCR-1.</title>
        <authorList>
            <person name="Shimoshige H."/>
            <person name="Shimamura S."/>
            <person name="Taoka A."/>
            <person name="Kobayashi H."/>
            <person name="Maekawa T."/>
        </authorList>
    </citation>
    <scope>NUCLEOTIDE SEQUENCE [LARGE SCALE GENOMIC DNA]</scope>
    <source>
        <strain evidence="2 3">FCR-1</strain>
    </source>
</reference>
<dbReference type="EMBL" id="BAAFGK010000004">
    <property type="protein sequence ID" value="GAB0057045.1"/>
    <property type="molecule type" value="Genomic_DNA"/>
</dbReference>
<dbReference type="InterPro" id="IPR043129">
    <property type="entry name" value="ATPase_NBD"/>
</dbReference>
<dbReference type="Proteomes" id="UP001628193">
    <property type="component" value="Unassembled WGS sequence"/>
</dbReference>
<dbReference type="InterPro" id="IPR057363">
    <property type="entry name" value="Volactin"/>
</dbReference>
<dbReference type="Pfam" id="PF25216">
    <property type="entry name" value="Volactin"/>
    <property type="match status" value="1"/>
</dbReference>
<gene>
    <name evidence="2" type="ORF">SIID45300_01365</name>
</gene>
<name>A0ABQ0C826_9PROT</name>
<evidence type="ECO:0000313" key="3">
    <source>
        <dbReference type="Proteomes" id="UP001628193"/>
    </source>
</evidence>
<evidence type="ECO:0000256" key="1">
    <source>
        <dbReference type="SAM" id="MobiDB-lite"/>
    </source>
</evidence>
<dbReference type="RefSeq" id="WP_420904756.1">
    <property type="nucleotide sequence ID" value="NZ_BAAFGK010000004.1"/>
</dbReference>
<sequence>MSTSETMAPATQPVAQPVQPAAPQPVTSAAPPPAPAQTPQPARPVAPMRVAPTHLGLDVGTMNLVCARANALGKIEIASLRNVFLTVEDVHIEGMDLSKISHARIDDGVFILSHDAYNFANIFGYRLSRSMQKGMISPEDINSTDILAVMIRELLALEPGGKPGKCVYSVPGDPVNSKSNVLYHRNILGRIINEIGFEAEPLNEATAIIYAECADSDFSGISISFGAGLTNVAVVYKSIPVLEFALGRGGDWIDDNVAMAVGTIPNRVVAIKEKDFHLDRFDMGRKKERKVREALGFYYKNLIQYVVKSALQELDRRDLDLGFPNRIPMIISGGTSLAGGFLDYIRSQVEEVAWPLELSEVRYAGDPLSCVAQGCLIKALKQ</sequence>
<evidence type="ECO:0000313" key="2">
    <source>
        <dbReference type="EMBL" id="GAB0057045.1"/>
    </source>
</evidence>
<feature type="compositionally biased region" description="Low complexity" evidence="1">
    <location>
        <begin position="8"/>
        <end position="29"/>
    </location>
</feature>
<feature type="region of interest" description="Disordered" evidence="1">
    <location>
        <begin position="1"/>
        <end position="46"/>
    </location>
</feature>
<protein>
    <recommendedName>
        <fullName evidence="4">Magnetosome protein MamK</fullName>
    </recommendedName>
</protein>
<feature type="compositionally biased region" description="Pro residues" evidence="1">
    <location>
        <begin position="30"/>
        <end position="44"/>
    </location>
</feature>
<keyword evidence="3" id="KW-1185">Reference proteome</keyword>
<accession>A0ABQ0C826</accession>
<comment type="caution">
    <text evidence="2">The sequence shown here is derived from an EMBL/GenBank/DDBJ whole genome shotgun (WGS) entry which is preliminary data.</text>
</comment>
<dbReference type="SUPFAM" id="SSF53067">
    <property type="entry name" value="Actin-like ATPase domain"/>
    <property type="match status" value="1"/>
</dbReference>
<evidence type="ECO:0008006" key="4">
    <source>
        <dbReference type="Google" id="ProtNLM"/>
    </source>
</evidence>
<proteinExistence type="predicted"/>
<organism evidence="2 3">
    <name type="scientific">Candidatus Magnetaquiglobus chichijimensis</name>
    <dbReference type="NCBI Taxonomy" id="3141448"/>
    <lineage>
        <taxon>Bacteria</taxon>
        <taxon>Pseudomonadati</taxon>
        <taxon>Pseudomonadota</taxon>
        <taxon>Magnetococcia</taxon>
        <taxon>Magnetococcales</taxon>
        <taxon>Candidatus Magnetaquicoccaceae</taxon>
        <taxon>Candidatus Magnetaquiglobus</taxon>
    </lineage>
</organism>